<evidence type="ECO:0000313" key="3">
    <source>
        <dbReference type="EMBL" id="CNV36708.1"/>
    </source>
</evidence>
<evidence type="ECO:0000313" key="2">
    <source>
        <dbReference type="EMBL" id="CKR02367.1"/>
    </source>
</evidence>
<gene>
    <name evidence="3" type="ORF">ERS007661_02188</name>
    <name evidence="2" type="ORF">ERS027659_00568</name>
</gene>
<feature type="region of interest" description="Disordered" evidence="1">
    <location>
        <begin position="1"/>
        <end position="77"/>
    </location>
</feature>
<accession>A0A655F283</accession>
<dbReference type="Proteomes" id="UP000039217">
    <property type="component" value="Unassembled WGS sequence"/>
</dbReference>
<reference evidence="4 5" key="1">
    <citation type="submission" date="2015-03" db="EMBL/GenBank/DDBJ databases">
        <authorList>
            <consortium name="Pathogen Informatics"/>
        </authorList>
    </citation>
    <scope>NUCLEOTIDE SEQUENCE [LARGE SCALE GENOMIC DNA]</scope>
    <source>
        <strain evidence="2 5">Bir 185</strain>
        <strain evidence="3 4">D00501624</strain>
    </source>
</reference>
<feature type="compositionally biased region" description="Polar residues" evidence="1">
    <location>
        <begin position="21"/>
        <end position="35"/>
    </location>
</feature>
<evidence type="ECO:0000256" key="1">
    <source>
        <dbReference type="SAM" id="MobiDB-lite"/>
    </source>
</evidence>
<sequence length="130" mass="13508">MAPPEVTASRWAPGRAVSVPVSRSYTSRGRSSANSVDGYLPDSRSRVASNRLRGRVANGAARRTVSNHASASNGSSAAAATVCWARMSSGLAGTRMVSISPASMRCTLTAQPSRSVRCLGNSTPREISPT</sequence>
<organism evidence="2 5">
    <name type="scientific">Mycobacterium tuberculosis</name>
    <dbReference type="NCBI Taxonomy" id="1773"/>
    <lineage>
        <taxon>Bacteria</taxon>
        <taxon>Bacillati</taxon>
        <taxon>Actinomycetota</taxon>
        <taxon>Actinomycetes</taxon>
        <taxon>Mycobacteriales</taxon>
        <taxon>Mycobacteriaceae</taxon>
        <taxon>Mycobacterium</taxon>
        <taxon>Mycobacterium tuberculosis complex</taxon>
    </lineage>
</organism>
<dbReference type="Proteomes" id="UP000050164">
    <property type="component" value="Unassembled WGS sequence"/>
</dbReference>
<evidence type="ECO:0000313" key="4">
    <source>
        <dbReference type="Proteomes" id="UP000039217"/>
    </source>
</evidence>
<name>A0A655F283_MYCTX</name>
<evidence type="ECO:0000313" key="5">
    <source>
        <dbReference type="Proteomes" id="UP000050164"/>
    </source>
</evidence>
<dbReference type="EMBL" id="CNFT01000079">
    <property type="protein sequence ID" value="CKR02367.1"/>
    <property type="molecule type" value="Genomic_DNA"/>
</dbReference>
<dbReference type="EMBL" id="CQQC01000725">
    <property type="protein sequence ID" value="CNV36708.1"/>
    <property type="molecule type" value="Genomic_DNA"/>
</dbReference>
<proteinExistence type="predicted"/>
<protein>
    <submittedName>
        <fullName evidence="2">Uncharacterized protein</fullName>
    </submittedName>
</protein>
<feature type="compositionally biased region" description="Low complexity" evidence="1">
    <location>
        <begin position="66"/>
        <end position="77"/>
    </location>
</feature>
<dbReference type="AlphaFoldDB" id="A0A655F283"/>